<evidence type="ECO:0000313" key="10">
    <source>
        <dbReference type="Proteomes" id="UP000824469"/>
    </source>
</evidence>
<evidence type="ECO:0000256" key="7">
    <source>
        <dbReference type="RuleBase" id="RU003567"/>
    </source>
</evidence>
<feature type="compositionally biased region" description="Acidic residues" evidence="8">
    <location>
        <begin position="13"/>
        <end position="23"/>
    </location>
</feature>
<dbReference type="InterPro" id="IPR023562">
    <property type="entry name" value="ClpP/TepA"/>
</dbReference>
<dbReference type="Gene3D" id="3.90.226.10">
    <property type="entry name" value="2-enoyl-CoA Hydratase, Chain A, domain 1"/>
    <property type="match status" value="1"/>
</dbReference>
<comment type="catalytic activity">
    <reaction evidence="5 6">
        <text>Hydrolysis of proteins to small peptides in the presence of ATP and magnesium. alpha-casein is the usual test substrate. In the absence of ATP, only oligopeptides shorter than five residues are hydrolyzed (such as succinyl-Leu-Tyr-|-NHMec, and Leu-Tyr-Leu-|-Tyr-Trp, in which cleavage of the -Tyr-|-Leu- and -Tyr-|-Trp bonds also occurs).</text>
        <dbReference type="EC" id="3.4.21.92"/>
    </reaction>
</comment>
<proteinExistence type="inferred from homology"/>
<evidence type="ECO:0000313" key="9">
    <source>
        <dbReference type="EMBL" id="KAH9312647.1"/>
    </source>
</evidence>
<dbReference type="GO" id="GO:0004176">
    <property type="term" value="F:ATP-dependent peptidase activity"/>
    <property type="evidence" value="ECO:0007669"/>
    <property type="project" value="InterPro"/>
</dbReference>
<evidence type="ECO:0000256" key="8">
    <source>
        <dbReference type="SAM" id="MobiDB-lite"/>
    </source>
</evidence>
<keyword evidence="3" id="KW-0378">Hydrolase</keyword>
<dbReference type="CDD" id="cd07017">
    <property type="entry name" value="S14_ClpP_2"/>
    <property type="match status" value="1"/>
</dbReference>
<dbReference type="GO" id="GO:0009536">
    <property type="term" value="C:plastid"/>
    <property type="evidence" value="ECO:0007669"/>
    <property type="project" value="UniProtKB-ARBA"/>
</dbReference>
<reference evidence="9 10" key="1">
    <citation type="journal article" date="2021" name="Nat. Plants">
        <title>The Taxus genome provides insights into paclitaxel biosynthesis.</title>
        <authorList>
            <person name="Xiong X."/>
            <person name="Gou J."/>
            <person name="Liao Q."/>
            <person name="Li Y."/>
            <person name="Zhou Q."/>
            <person name="Bi G."/>
            <person name="Li C."/>
            <person name="Du R."/>
            <person name="Wang X."/>
            <person name="Sun T."/>
            <person name="Guo L."/>
            <person name="Liang H."/>
            <person name="Lu P."/>
            <person name="Wu Y."/>
            <person name="Zhang Z."/>
            <person name="Ro D.K."/>
            <person name="Shang Y."/>
            <person name="Huang S."/>
            <person name="Yan J."/>
        </authorList>
    </citation>
    <scope>NUCLEOTIDE SEQUENCE [LARGE SCALE GENOMIC DNA]</scope>
    <source>
        <strain evidence="9">Ta-2019</strain>
    </source>
</reference>
<keyword evidence="4" id="KW-0720">Serine protease</keyword>
<dbReference type="PANTHER" id="PTHR10381">
    <property type="entry name" value="ATP-DEPENDENT CLP PROTEASE PROTEOLYTIC SUBUNIT"/>
    <property type="match status" value="1"/>
</dbReference>
<dbReference type="AlphaFoldDB" id="A0AA38FXN2"/>
<dbReference type="PRINTS" id="PR00127">
    <property type="entry name" value="CLPPROTEASEP"/>
</dbReference>
<evidence type="ECO:0000256" key="3">
    <source>
        <dbReference type="ARBA" id="ARBA00022801"/>
    </source>
</evidence>
<gene>
    <name evidence="9" type="ORF">KI387_027682</name>
</gene>
<dbReference type="InterPro" id="IPR001907">
    <property type="entry name" value="ClpP"/>
</dbReference>
<keyword evidence="10" id="KW-1185">Reference proteome</keyword>
<evidence type="ECO:0000256" key="4">
    <source>
        <dbReference type="ARBA" id="ARBA00022825"/>
    </source>
</evidence>
<feature type="active site" evidence="6">
    <location>
        <position position="280"/>
    </location>
</feature>
<dbReference type="InterPro" id="IPR033135">
    <property type="entry name" value="ClpP_His_AS"/>
</dbReference>
<organism evidence="9 10">
    <name type="scientific">Taxus chinensis</name>
    <name type="common">Chinese yew</name>
    <name type="synonym">Taxus wallichiana var. chinensis</name>
    <dbReference type="NCBI Taxonomy" id="29808"/>
    <lineage>
        <taxon>Eukaryota</taxon>
        <taxon>Viridiplantae</taxon>
        <taxon>Streptophyta</taxon>
        <taxon>Embryophyta</taxon>
        <taxon>Tracheophyta</taxon>
        <taxon>Spermatophyta</taxon>
        <taxon>Pinopsida</taxon>
        <taxon>Pinidae</taxon>
        <taxon>Conifers II</taxon>
        <taxon>Cupressales</taxon>
        <taxon>Taxaceae</taxon>
        <taxon>Taxus</taxon>
    </lineage>
</organism>
<name>A0AA38FXN2_TAXCH</name>
<dbReference type="GO" id="GO:0051117">
    <property type="term" value="F:ATPase binding"/>
    <property type="evidence" value="ECO:0007669"/>
    <property type="project" value="TreeGrafter"/>
</dbReference>
<dbReference type="PROSITE" id="PS00382">
    <property type="entry name" value="CLP_PROTEASE_HIS"/>
    <property type="match status" value="1"/>
</dbReference>
<evidence type="ECO:0000256" key="6">
    <source>
        <dbReference type="PROSITE-ProRule" id="PRU10086"/>
    </source>
</evidence>
<dbReference type="InterPro" id="IPR029045">
    <property type="entry name" value="ClpP/crotonase-like_dom_sf"/>
</dbReference>
<comment type="caution">
    <text evidence="9">The sequence shown here is derived from an EMBL/GenBank/DDBJ whole genome shotgun (WGS) entry which is preliminary data.</text>
</comment>
<dbReference type="PANTHER" id="PTHR10381:SF8">
    <property type="entry name" value="ATP-DEPENDENT CLP PROTEASE PROTEOLYTIC SUBUNIT 6, CHLOROPLASTIC"/>
    <property type="match status" value="1"/>
</dbReference>
<dbReference type="EMBL" id="JAHRHJ020000006">
    <property type="protein sequence ID" value="KAH9312647.1"/>
    <property type="molecule type" value="Genomic_DNA"/>
</dbReference>
<dbReference type="GO" id="GO:0006515">
    <property type="term" value="P:protein quality control for misfolded or incompletely synthesized proteins"/>
    <property type="evidence" value="ECO:0007669"/>
    <property type="project" value="TreeGrafter"/>
</dbReference>
<protein>
    <recommendedName>
        <fullName evidence="7">ATP-dependent Clp protease proteolytic subunit</fullName>
    </recommendedName>
</protein>
<accession>A0AA38FXN2</accession>
<evidence type="ECO:0000256" key="2">
    <source>
        <dbReference type="ARBA" id="ARBA00022670"/>
    </source>
</evidence>
<sequence length="336" mass="36294">MENIPVPKPTEIIEVEDEEDEHEDSGGLEHRADVVLAFVAQHNIENEVAKVWMSTKSIIMGKYNCKQQQRHLNVGAASGSPFKLQAINGDSSLAATWQTPSASGNPVAGMCPAGHGYGYGTYLVCGTGMVRLGYSQQYPEVPKTMAETATVEMRLGNVGLKNTVAASPLASKTNAGIIRETPKESELPDLKGAGSQVAQRVISQLMTLATIDPDADILVFINSPGGSIYSVFAIYDCMSWIKPKVGTVCFGVAASHTALILAGGEKGMRYAMPNSRVMIHQPQGSVMGNILKVRPQVDELASNQDKIDKMYAQFTGQPLELVKYHTDRDRFFSAAE</sequence>
<feature type="region of interest" description="Disordered" evidence="8">
    <location>
        <begin position="1"/>
        <end position="27"/>
    </location>
</feature>
<feature type="non-terminal residue" evidence="9">
    <location>
        <position position="1"/>
    </location>
</feature>
<comment type="similarity">
    <text evidence="1 7">Belongs to the peptidase S14 family.</text>
</comment>
<evidence type="ECO:0000256" key="1">
    <source>
        <dbReference type="ARBA" id="ARBA00007039"/>
    </source>
</evidence>
<dbReference type="Proteomes" id="UP000824469">
    <property type="component" value="Unassembled WGS sequence"/>
</dbReference>
<dbReference type="GO" id="GO:0009368">
    <property type="term" value="C:endopeptidase Clp complex"/>
    <property type="evidence" value="ECO:0007669"/>
    <property type="project" value="TreeGrafter"/>
</dbReference>
<evidence type="ECO:0000256" key="5">
    <source>
        <dbReference type="ARBA" id="ARBA00034021"/>
    </source>
</evidence>
<keyword evidence="2" id="KW-0645">Protease</keyword>
<dbReference type="SUPFAM" id="SSF52096">
    <property type="entry name" value="ClpP/crotonase"/>
    <property type="match status" value="1"/>
</dbReference>
<dbReference type="Pfam" id="PF00574">
    <property type="entry name" value="CLP_protease"/>
    <property type="match status" value="1"/>
</dbReference>
<dbReference type="GO" id="GO:0004252">
    <property type="term" value="F:serine-type endopeptidase activity"/>
    <property type="evidence" value="ECO:0007669"/>
    <property type="project" value="UniProtKB-EC"/>
</dbReference>